<dbReference type="EMBL" id="AWNG01000016">
    <property type="protein sequence ID" value="EST40509.1"/>
    <property type="molecule type" value="Genomic_DNA"/>
</dbReference>
<name>V6LI53_HELPX</name>
<comment type="caution">
    <text evidence="1">The sequence shown here is derived from an EMBL/GenBank/DDBJ whole genome shotgun (WGS) entry which is preliminary data.</text>
</comment>
<evidence type="ECO:0000313" key="1">
    <source>
        <dbReference type="EMBL" id="EST40509.1"/>
    </source>
</evidence>
<proteinExistence type="predicted"/>
<dbReference type="AlphaFoldDB" id="V6LI53"/>
<protein>
    <submittedName>
        <fullName evidence="1">Uncharacterized protein</fullName>
    </submittedName>
</protein>
<feature type="non-terminal residue" evidence="1">
    <location>
        <position position="33"/>
    </location>
</feature>
<reference evidence="1 2" key="1">
    <citation type="journal article" date="2013" name="Genome Announc.">
        <title>Draft Genome Sequence of Strain X47-2AL, a Feline Helicobacter pylori Isolate.</title>
        <authorList>
            <person name="Veyrier F.J."/>
            <person name="Ecobichon C."/>
            <person name="Boneca I.G."/>
        </authorList>
    </citation>
    <scope>NUCLEOTIDE SEQUENCE [LARGE SCALE GENOMIC DNA]</scope>
    <source>
        <strain evidence="1 2">X47-2AL</strain>
    </source>
</reference>
<organism evidence="1 2">
    <name type="scientific">Helicobacter pylori X47-2AL</name>
    <dbReference type="NCBI Taxonomy" id="1386083"/>
    <lineage>
        <taxon>Bacteria</taxon>
        <taxon>Pseudomonadati</taxon>
        <taxon>Campylobacterota</taxon>
        <taxon>Epsilonproteobacteria</taxon>
        <taxon>Campylobacterales</taxon>
        <taxon>Helicobacteraceae</taxon>
        <taxon>Helicobacter</taxon>
    </lineage>
</organism>
<accession>V6LI53</accession>
<evidence type="ECO:0000313" key="2">
    <source>
        <dbReference type="Proteomes" id="UP000017937"/>
    </source>
</evidence>
<dbReference type="Proteomes" id="UP000017937">
    <property type="component" value="Unassembled WGS sequence"/>
</dbReference>
<gene>
    <name evidence="1" type="ORF">N871_04610</name>
</gene>
<sequence>MRAIVRDYPSPLYLLNFKRPSSVFKQAPLFKEG</sequence>